<name>A0A7W9SQ06_ARMRO</name>
<proteinExistence type="predicted"/>
<feature type="domain" description="Aminoglycoside phosphotransferase" evidence="1">
    <location>
        <begin position="29"/>
        <end position="261"/>
    </location>
</feature>
<sequence>MVRAEAIAREFFGQAATRIEALPGLGSVNDIFVAQFPKKRIVVRLPKPEDRAGAEASYTKELWCLEEATRLGIPSPLVLQFGIHDGWPYQILSYIEGVNGAQSTLAPHLLWHTLGGYARRFHTCSLAGFGESADIFSFVPPPPSNIPPSVAVFCPTPAQRGWQRFVRYNLDSLTANDALLGLGVYASHQRDFIVARFTALQSQPVALGLCHGDLSPRNTVLTPEGTLVLLDWGCAEAHVVPHYDLLNVPDEFLGTFLDGYGWPIETRAALLAQVQDLALLKAFDLVRWAIDRCPRRIEELAMKARARAQSVA</sequence>
<dbReference type="SUPFAM" id="SSF56112">
    <property type="entry name" value="Protein kinase-like (PK-like)"/>
    <property type="match status" value="1"/>
</dbReference>
<dbReference type="PANTHER" id="PTHR21310:SF15">
    <property type="entry name" value="AMINOGLYCOSIDE PHOSPHOTRANSFERASE DOMAIN-CONTAINING PROTEIN"/>
    <property type="match status" value="1"/>
</dbReference>
<gene>
    <name evidence="2" type="ORF">HNQ39_002496</name>
</gene>
<dbReference type="GO" id="GO:0016301">
    <property type="term" value="F:kinase activity"/>
    <property type="evidence" value="ECO:0007669"/>
    <property type="project" value="UniProtKB-KW"/>
</dbReference>
<dbReference type="RefSeq" id="WP_184196155.1">
    <property type="nucleotide sequence ID" value="NZ_JACHGW010000002.1"/>
</dbReference>
<evidence type="ECO:0000259" key="1">
    <source>
        <dbReference type="Pfam" id="PF01636"/>
    </source>
</evidence>
<dbReference type="PANTHER" id="PTHR21310">
    <property type="entry name" value="AMINOGLYCOSIDE PHOSPHOTRANSFERASE-RELATED-RELATED"/>
    <property type="match status" value="1"/>
</dbReference>
<dbReference type="Pfam" id="PF01636">
    <property type="entry name" value="APH"/>
    <property type="match status" value="1"/>
</dbReference>
<dbReference type="EMBL" id="JACHGW010000002">
    <property type="protein sequence ID" value="MBB6050705.1"/>
    <property type="molecule type" value="Genomic_DNA"/>
</dbReference>
<dbReference type="InterPro" id="IPR051678">
    <property type="entry name" value="AGP_Transferase"/>
</dbReference>
<organism evidence="2 3">
    <name type="scientific">Armatimonas rosea</name>
    <dbReference type="NCBI Taxonomy" id="685828"/>
    <lineage>
        <taxon>Bacteria</taxon>
        <taxon>Bacillati</taxon>
        <taxon>Armatimonadota</taxon>
        <taxon>Armatimonadia</taxon>
        <taxon>Armatimonadales</taxon>
        <taxon>Armatimonadaceae</taxon>
        <taxon>Armatimonas</taxon>
    </lineage>
</organism>
<reference evidence="2 3" key="1">
    <citation type="submission" date="2020-08" db="EMBL/GenBank/DDBJ databases">
        <title>Genomic Encyclopedia of Type Strains, Phase IV (KMG-IV): sequencing the most valuable type-strain genomes for metagenomic binning, comparative biology and taxonomic classification.</title>
        <authorList>
            <person name="Goeker M."/>
        </authorList>
    </citation>
    <scope>NUCLEOTIDE SEQUENCE [LARGE SCALE GENOMIC DNA]</scope>
    <source>
        <strain evidence="2 3">DSM 23562</strain>
    </source>
</reference>
<dbReference type="AlphaFoldDB" id="A0A7W9SQ06"/>
<keyword evidence="2" id="KW-0418">Kinase</keyword>
<evidence type="ECO:0000313" key="2">
    <source>
        <dbReference type="EMBL" id="MBB6050705.1"/>
    </source>
</evidence>
<dbReference type="InterPro" id="IPR011009">
    <property type="entry name" value="Kinase-like_dom_sf"/>
</dbReference>
<keyword evidence="3" id="KW-1185">Reference proteome</keyword>
<evidence type="ECO:0000313" key="3">
    <source>
        <dbReference type="Proteomes" id="UP000520814"/>
    </source>
</evidence>
<protein>
    <submittedName>
        <fullName evidence="2">Fructosamine-3-kinase</fullName>
    </submittedName>
</protein>
<accession>A0A7W9SQ06</accession>
<comment type="caution">
    <text evidence="2">The sequence shown here is derived from an EMBL/GenBank/DDBJ whole genome shotgun (WGS) entry which is preliminary data.</text>
</comment>
<dbReference type="Proteomes" id="UP000520814">
    <property type="component" value="Unassembled WGS sequence"/>
</dbReference>
<dbReference type="InterPro" id="IPR002575">
    <property type="entry name" value="Aminoglycoside_PTrfase"/>
</dbReference>
<dbReference type="Gene3D" id="3.90.1200.10">
    <property type="match status" value="1"/>
</dbReference>
<keyword evidence="2" id="KW-0808">Transferase</keyword>